<feature type="region of interest" description="Disordered" evidence="1">
    <location>
        <begin position="1"/>
        <end position="23"/>
    </location>
</feature>
<accession>A0A1E3Q8V0</accession>
<dbReference type="AlphaFoldDB" id="A0A1E3Q8V0"/>
<evidence type="ECO:0000313" key="2">
    <source>
        <dbReference type="EMBL" id="ODQ74030.1"/>
    </source>
</evidence>
<protein>
    <recommendedName>
        <fullName evidence="4">Retrotransposon gag domain-containing protein</fullName>
    </recommendedName>
</protein>
<keyword evidence="3" id="KW-1185">Reference proteome</keyword>
<proteinExistence type="predicted"/>
<gene>
    <name evidence="2" type="ORF">LIPSTDRAFT_26358</name>
</gene>
<reference evidence="2 3" key="1">
    <citation type="journal article" date="2016" name="Proc. Natl. Acad. Sci. U.S.A.">
        <title>Comparative genomics of biotechnologically important yeasts.</title>
        <authorList>
            <person name="Riley R."/>
            <person name="Haridas S."/>
            <person name="Wolfe K.H."/>
            <person name="Lopes M.R."/>
            <person name="Hittinger C.T."/>
            <person name="Goeker M."/>
            <person name="Salamov A.A."/>
            <person name="Wisecaver J.H."/>
            <person name="Long T.M."/>
            <person name="Calvey C.H."/>
            <person name="Aerts A.L."/>
            <person name="Barry K.W."/>
            <person name="Choi C."/>
            <person name="Clum A."/>
            <person name="Coughlan A.Y."/>
            <person name="Deshpande S."/>
            <person name="Douglass A.P."/>
            <person name="Hanson S.J."/>
            <person name="Klenk H.-P."/>
            <person name="LaButti K.M."/>
            <person name="Lapidus A."/>
            <person name="Lindquist E.A."/>
            <person name="Lipzen A.M."/>
            <person name="Meier-Kolthoff J.P."/>
            <person name="Ohm R.A."/>
            <person name="Otillar R.P."/>
            <person name="Pangilinan J.L."/>
            <person name="Peng Y."/>
            <person name="Rokas A."/>
            <person name="Rosa C.A."/>
            <person name="Scheuner C."/>
            <person name="Sibirny A.A."/>
            <person name="Slot J.C."/>
            <person name="Stielow J.B."/>
            <person name="Sun H."/>
            <person name="Kurtzman C.P."/>
            <person name="Blackwell M."/>
            <person name="Grigoriev I.V."/>
            <person name="Jeffries T.W."/>
        </authorList>
    </citation>
    <scope>NUCLEOTIDE SEQUENCE [LARGE SCALE GENOMIC DNA]</scope>
    <source>
        <strain evidence="2 3">NRRL Y-11557</strain>
    </source>
</reference>
<sequence length="177" mass="20038">MTKVWRKPPPSPTSRSKRQSLRRPIIPVHPPTLRFSWDGTEGNPERNFSAWKFDLESRFLAMDGISDRFKIATIRANVHGAVRNWFLAHPEWATGNAGTSVNLLHQLEKEFTTDWASHDRATELHTTFQATGESPVDFANRVRSLVVGLQPDPLADAQGLLTLKYCCTSDALRMKLQ</sequence>
<evidence type="ECO:0000256" key="1">
    <source>
        <dbReference type="SAM" id="MobiDB-lite"/>
    </source>
</evidence>
<dbReference type="Proteomes" id="UP000094385">
    <property type="component" value="Unassembled WGS sequence"/>
</dbReference>
<feature type="non-terminal residue" evidence="2">
    <location>
        <position position="177"/>
    </location>
</feature>
<name>A0A1E3Q8V0_LIPST</name>
<organism evidence="2 3">
    <name type="scientific">Lipomyces starkeyi NRRL Y-11557</name>
    <dbReference type="NCBI Taxonomy" id="675824"/>
    <lineage>
        <taxon>Eukaryota</taxon>
        <taxon>Fungi</taxon>
        <taxon>Dikarya</taxon>
        <taxon>Ascomycota</taxon>
        <taxon>Saccharomycotina</taxon>
        <taxon>Lipomycetes</taxon>
        <taxon>Lipomycetales</taxon>
        <taxon>Lipomycetaceae</taxon>
        <taxon>Lipomyces</taxon>
    </lineage>
</organism>
<evidence type="ECO:0000313" key="3">
    <source>
        <dbReference type="Proteomes" id="UP000094385"/>
    </source>
</evidence>
<dbReference type="EMBL" id="KV454292">
    <property type="protein sequence ID" value="ODQ74030.1"/>
    <property type="molecule type" value="Genomic_DNA"/>
</dbReference>
<dbReference type="OrthoDB" id="10384035at2759"/>
<evidence type="ECO:0008006" key="4">
    <source>
        <dbReference type="Google" id="ProtNLM"/>
    </source>
</evidence>